<proteinExistence type="inferred from homology"/>
<comment type="similarity">
    <text evidence="7">Belongs to the mitochondrial carrier (TC 2.A.29) family.</text>
</comment>
<organism evidence="9 10">
    <name type="scientific">Chlamydomonas eustigma</name>
    <dbReference type="NCBI Taxonomy" id="1157962"/>
    <lineage>
        <taxon>Eukaryota</taxon>
        <taxon>Viridiplantae</taxon>
        <taxon>Chlorophyta</taxon>
        <taxon>core chlorophytes</taxon>
        <taxon>Chlorophyceae</taxon>
        <taxon>CS clade</taxon>
        <taxon>Chlamydomonadales</taxon>
        <taxon>Chlamydomonadaceae</taxon>
        <taxon>Chlamydomonas</taxon>
    </lineage>
</organism>
<evidence type="ECO:0008006" key="11">
    <source>
        <dbReference type="Google" id="ProtNLM"/>
    </source>
</evidence>
<dbReference type="Pfam" id="PF00153">
    <property type="entry name" value="Mito_carr"/>
    <property type="match status" value="1"/>
</dbReference>
<evidence type="ECO:0000256" key="7">
    <source>
        <dbReference type="RuleBase" id="RU000488"/>
    </source>
</evidence>
<dbReference type="InterPro" id="IPR023395">
    <property type="entry name" value="MCP_dom_sf"/>
</dbReference>
<keyword evidence="5 6" id="KW-0472">Membrane</keyword>
<dbReference type="Gene3D" id="1.50.40.10">
    <property type="entry name" value="Mitochondrial carrier domain"/>
    <property type="match status" value="1"/>
</dbReference>
<evidence type="ECO:0000256" key="3">
    <source>
        <dbReference type="ARBA" id="ARBA00022692"/>
    </source>
</evidence>
<gene>
    <name evidence="9" type="ORF">CEUSTIGMA_g13775.t1</name>
</gene>
<dbReference type="Proteomes" id="UP000232323">
    <property type="component" value="Unassembled WGS sequence"/>
</dbReference>
<evidence type="ECO:0000256" key="1">
    <source>
        <dbReference type="ARBA" id="ARBA00004141"/>
    </source>
</evidence>
<evidence type="ECO:0000256" key="8">
    <source>
        <dbReference type="SAM" id="MobiDB-lite"/>
    </source>
</evidence>
<feature type="compositionally biased region" description="Polar residues" evidence="8">
    <location>
        <begin position="133"/>
        <end position="148"/>
    </location>
</feature>
<keyword evidence="10" id="KW-1185">Reference proteome</keyword>
<dbReference type="STRING" id="1157962.A0A250XTM4"/>
<dbReference type="GO" id="GO:0016020">
    <property type="term" value="C:membrane"/>
    <property type="evidence" value="ECO:0007669"/>
    <property type="project" value="UniProtKB-SubCell"/>
</dbReference>
<dbReference type="EMBL" id="BEGY01000283">
    <property type="protein sequence ID" value="GAX86363.1"/>
    <property type="molecule type" value="Genomic_DNA"/>
</dbReference>
<name>A0A250XTM4_9CHLO</name>
<keyword evidence="4" id="KW-0677">Repeat</keyword>
<dbReference type="SUPFAM" id="SSF103506">
    <property type="entry name" value="Mitochondrial carrier"/>
    <property type="match status" value="1"/>
</dbReference>
<dbReference type="PROSITE" id="PS50920">
    <property type="entry name" value="SOLCAR"/>
    <property type="match status" value="1"/>
</dbReference>
<sequence>MSTPRHSSKRVRFVSSHQAGTPTLESISELNNCHYPEQLSFTVRVSCPTGNLSNVAYNANALRPYSLLNPTQQSFASLTTAIPSSKLLSPHWVSAVSAQASTMASQVTTARVLSLESSRQRLSHVEAEDVGTDMNSSKLSSISNQQDEAQLEAESRSKNAVNCFKLLFSGAMSAVVSRTCVAPLERVKMELILKQNAGGKCALSTAQEVFRTEGVTGFWRGNLVNILRTAPFKALNFFSFDKY</sequence>
<dbReference type="PANTHER" id="PTHR24089">
    <property type="entry name" value="SOLUTE CARRIER FAMILY 25"/>
    <property type="match status" value="1"/>
</dbReference>
<dbReference type="GO" id="GO:0055085">
    <property type="term" value="P:transmembrane transport"/>
    <property type="evidence" value="ECO:0007669"/>
    <property type="project" value="InterPro"/>
</dbReference>
<dbReference type="OrthoDB" id="270584at2759"/>
<accession>A0A250XTM4</accession>
<evidence type="ECO:0000256" key="2">
    <source>
        <dbReference type="ARBA" id="ARBA00022448"/>
    </source>
</evidence>
<feature type="repeat" description="Solcar" evidence="6">
    <location>
        <begin position="161"/>
        <end position="243"/>
    </location>
</feature>
<dbReference type="InterPro" id="IPR018108">
    <property type="entry name" value="MCP_transmembrane"/>
</dbReference>
<dbReference type="AlphaFoldDB" id="A0A250XTM4"/>
<feature type="region of interest" description="Disordered" evidence="8">
    <location>
        <begin position="126"/>
        <end position="151"/>
    </location>
</feature>
<comment type="caution">
    <text evidence="9">The sequence shown here is derived from an EMBL/GenBank/DDBJ whole genome shotgun (WGS) entry which is preliminary data.</text>
</comment>
<evidence type="ECO:0000256" key="5">
    <source>
        <dbReference type="ARBA" id="ARBA00023136"/>
    </source>
</evidence>
<keyword evidence="3 6" id="KW-0812">Transmembrane</keyword>
<comment type="subcellular location">
    <subcellularLocation>
        <location evidence="1">Membrane</location>
        <topology evidence="1">Multi-pass membrane protein</topology>
    </subcellularLocation>
</comment>
<evidence type="ECO:0000256" key="4">
    <source>
        <dbReference type="ARBA" id="ARBA00022737"/>
    </source>
</evidence>
<evidence type="ECO:0000313" key="9">
    <source>
        <dbReference type="EMBL" id="GAX86363.1"/>
    </source>
</evidence>
<reference evidence="9 10" key="1">
    <citation type="submission" date="2017-08" db="EMBL/GenBank/DDBJ databases">
        <title>Acidophilic green algal genome provides insights into adaptation to an acidic environment.</title>
        <authorList>
            <person name="Hirooka S."/>
            <person name="Hirose Y."/>
            <person name="Kanesaki Y."/>
            <person name="Higuchi S."/>
            <person name="Fujiwara T."/>
            <person name="Onuma R."/>
            <person name="Era A."/>
            <person name="Ohbayashi R."/>
            <person name="Uzuka A."/>
            <person name="Nozaki H."/>
            <person name="Yoshikawa H."/>
            <person name="Miyagishima S.Y."/>
        </authorList>
    </citation>
    <scope>NUCLEOTIDE SEQUENCE [LARGE SCALE GENOMIC DNA]</scope>
    <source>
        <strain evidence="9 10">NIES-2499</strain>
    </source>
</reference>
<dbReference type="InterPro" id="IPR002067">
    <property type="entry name" value="MCP"/>
</dbReference>
<dbReference type="PRINTS" id="PR00926">
    <property type="entry name" value="MITOCARRIER"/>
</dbReference>
<keyword evidence="2 7" id="KW-0813">Transport</keyword>
<evidence type="ECO:0000256" key="6">
    <source>
        <dbReference type="PROSITE-ProRule" id="PRU00282"/>
    </source>
</evidence>
<protein>
    <recommendedName>
        <fullName evidence="11">ADP/ATP translocase</fullName>
    </recommendedName>
</protein>
<feature type="non-terminal residue" evidence="9">
    <location>
        <position position="243"/>
    </location>
</feature>
<evidence type="ECO:0000313" key="10">
    <source>
        <dbReference type="Proteomes" id="UP000232323"/>
    </source>
</evidence>